<gene>
    <name evidence="2" type="ORF">MNBD_GAMMA10-1036</name>
</gene>
<name>A0A3B0YHN7_9ZZZZ</name>
<proteinExistence type="predicted"/>
<keyword evidence="1" id="KW-0472">Membrane</keyword>
<keyword evidence="1" id="KW-0812">Transmembrane</keyword>
<dbReference type="AlphaFoldDB" id="A0A3B0YHN7"/>
<accession>A0A3B0YHN7</accession>
<dbReference type="PANTHER" id="PTHR34351">
    <property type="entry name" value="SLR1927 PROTEIN-RELATED"/>
    <property type="match status" value="1"/>
</dbReference>
<feature type="transmembrane region" description="Helical" evidence="1">
    <location>
        <begin position="45"/>
        <end position="61"/>
    </location>
</feature>
<reference evidence="2" key="1">
    <citation type="submission" date="2018-06" db="EMBL/GenBank/DDBJ databases">
        <authorList>
            <person name="Zhirakovskaya E."/>
        </authorList>
    </citation>
    <scope>NUCLEOTIDE SEQUENCE</scope>
</reference>
<keyword evidence="1" id="KW-1133">Transmembrane helix</keyword>
<evidence type="ECO:0000313" key="2">
    <source>
        <dbReference type="EMBL" id="VAW68344.1"/>
    </source>
</evidence>
<protein>
    <submittedName>
        <fullName evidence="2">Uncharacterized protein</fullName>
    </submittedName>
</protein>
<feature type="transmembrane region" description="Helical" evidence="1">
    <location>
        <begin position="67"/>
        <end position="86"/>
    </location>
</feature>
<evidence type="ECO:0000256" key="1">
    <source>
        <dbReference type="SAM" id="Phobius"/>
    </source>
</evidence>
<dbReference type="PANTHER" id="PTHR34351:SF1">
    <property type="entry name" value="SLR1927 PROTEIN"/>
    <property type="match status" value="1"/>
</dbReference>
<dbReference type="EMBL" id="UOFJ01000327">
    <property type="protein sequence ID" value="VAW68344.1"/>
    <property type="molecule type" value="Genomic_DNA"/>
</dbReference>
<organism evidence="2">
    <name type="scientific">hydrothermal vent metagenome</name>
    <dbReference type="NCBI Taxonomy" id="652676"/>
    <lineage>
        <taxon>unclassified sequences</taxon>
        <taxon>metagenomes</taxon>
        <taxon>ecological metagenomes</taxon>
    </lineage>
</organism>
<sequence>MPSSLPLLPRFLEKLIQRWADRRQPSSHHEIEINRHRLYILPTRHGMAFFLMLLLVLFGAINYENSLAYILTFMLVSLGMLGMIYTHQNINHLNVRIGQAESVFAGQNILFPITISQSQKHLHPNIKLEAETGQSISAHLMNEKNTACQLPLLSQQRGYVSPRRIKVFTEYPLGLFHAWSWLNLKARCLVYPAPDPHHYALHTSASQLLGKNNVQQYGTDEFAGIRAYQPGDMANHMAWKAIAKTGELQTKIFNSDASEEITIGWSQTNEAYDIEKRLSILCRMIIDADAQSVKYALHIPGTDIAPSSGLQHKHRCLKALALFGAP</sequence>